<keyword evidence="4" id="KW-1185">Reference proteome</keyword>
<dbReference type="EMBL" id="FOIR01000001">
    <property type="protein sequence ID" value="SEV92207.1"/>
    <property type="molecule type" value="Genomic_DNA"/>
</dbReference>
<dbReference type="SUPFAM" id="SSF47226">
    <property type="entry name" value="Histidine-containing phosphotransfer domain, HPT domain"/>
    <property type="match status" value="1"/>
</dbReference>
<dbReference type="InterPro" id="IPR036641">
    <property type="entry name" value="HPT_dom_sf"/>
</dbReference>
<evidence type="ECO:0000259" key="2">
    <source>
        <dbReference type="PROSITE" id="PS50894"/>
    </source>
</evidence>
<evidence type="ECO:0000256" key="1">
    <source>
        <dbReference type="PROSITE-ProRule" id="PRU00110"/>
    </source>
</evidence>
<dbReference type="RefSeq" id="WP_139177392.1">
    <property type="nucleotide sequence ID" value="NZ_FOIR01000001.1"/>
</dbReference>
<dbReference type="GO" id="GO:0000160">
    <property type="term" value="P:phosphorelay signal transduction system"/>
    <property type="evidence" value="ECO:0007669"/>
    <property type="project" value="InterPro"/>
</dbReference>
<protein>
    <recommendedName>
        <fullName evidence="2">HPt domain-containing protein</fullName>
    </recommendedName>
</protein>
<proteinExistence type="predicted"/>
<name>A0A1I0MV09_9BACT</name>
<dbReference type="OrthoDB" id="982804at2"/>
<gene>
    <name evidence="3" type="ORF">SAMN05216290_0701</name>
</gene>
<keyword evidence="1" id="KW-0597">Phosphoprotein</keyword>
<dbReference type="GeneID" id="99985443"/>
<dbReference type="STRING" id="1267423.SAMN05216290_0701"/>
<feature type="modified residue" description="Phosphohistidine" evidence="1">
    <location>
        <position position="55"/>
    </location>
</feature>
<organism evidence="3 4">
    <name type="scientific">Roseivirga pacifica</name>
    <dbReference type="NCBI Taxonomy" id="1267423"/>
    <lineage>
        <taxon>Bacteria</taxon>
        <taxon>Pseudomonadati</taxon>
        <taxon>Bacteroidota</taxon>
        <taxon>Cytophagia</taxon>
        <taxon>Cytophagales</taxon>
        <taxon>Roseivirgaceae</taxon>
        <taxon>Roseivirga</taxon>
    </lineage>
</organism>
<feature type="domain" description="HPt" evidence="2">
    <location>
        <begin position="16"/>
        <end position="112"/>
    </location>
</feature>
<evidence type="ECO:0000313" key="4">
    <source>
        <dbReference type="Proteomes" id="UP000199437"/>
    </source>
</evidence>
<dbReference type="Proteomes" id="UP000199437">
    <property type="component" value="Unassembled WGS sequence"/>
</dbReference>
<evidence type="ECO:0000313" key="3">
    <source>
        <dbReference type="EMBL" id="SEV92207.1"/>
    </source>
</evidence>
<sequence length="112" mass="12831">MEKVDLSALRDLTLGDTEFMKDLIETILKSVPKELHLLEDKIASADFESQAKILHKLKPSVEYLGIHSLAIQRRKLHEKTSTKTPIFSDYSAFKSRVENALQNLAEQKEQIH</sequence>
<reference evidence="4" key="1">
    <citation type="submission" date="2016-10" db="EMBL/GenBank/DDBJ databases">
        <authorList>
            <person name="Varghese N."/>
            <person name="Submissions S."/>
        </authorList>
    </citation>
    <scope>NUCLEOTIDE SEQUENCE [LARGE SCALE GENOMIC DNA]</scope>
    <source>
        <strain evidence="4">CGMCC 1.12402</strain>
    </source>
</reference>
<dbReference type="GO" id="GO:0004672">
    <property type="term" value="F:protein kinase activity"/>
    <property type="evidence" value="ECO:0007669"/>
    <property type="project" value="UniProtKB-ARBA"/>
</dbReference>
<accession>A0A1I0MV09</accession>
<dbReference type="AlphaFoldDB" id="A0A1I0MV09"/>
<dbReference type="Gene3D" id="1.20.120.160">
    <property type="entry name" value="HPT domain"/>
    <property type="match status" value="1"/>
</dbReference>
<dbReference type="InterPro" id="IPR008207">
    <property type="entry name" value="Sig_transdc_His_kin_Hpt_dom"/>
</dbReference>
<dbReference type="PROSITE" id="PS50894">
    <property type="entry name" value="HPT"/>
    <property type="match status" value="1"/>
</dbReference>